<dbReference type="EMBL" id="QNUL01000001">
    <property type="protein sequence ID" value="REA64353.1"/>
    <property type="molecule type" value="Genomic_DNA"/>
</dbReference>
<keyword evidence="2" id="KW-1185">Reference proteome</keyword>
<proteinExistence type="predicted"/>
<protein>
    <submittedName>
        <fullName evidence="1">Uncharacterized protein</fullName>
    </submittedName>
</protein>
<sequence length="69" mass="7968">MSRCSDQQQKHAHIQKLSSFISQIYLDFKVGKKKYKLQSQVFLDGIYNAIIINRSGLKRSPILLAVILF</sequence>
<reference evidence="1 2" key="1">
    <citation type="submission" date="2018-07" db="EMBL/GenBank/DDBJ databases">
        <title>Dyadobacter roseus sp. nov., isolated from rose rhizosphere soil.</title>
        <authorList>
            <person name="Chen L."/>
        </authorList>
    </citation>
    <scope>NUCLEOTIDE SEQUENCE [LARGE SCALE GENOMIC DNA]</scope>
    <source>
        <strain evidence="1 2">RS19</strain>
    </source>
</reference>
<dbReference type="AlphaFoldDB" id="A0A3D8YHP2"/>
<accession>A0A3D8YHP2</accession>
<comment type="caution">
    <text evidence="1">The sequence shown here is derived from an EMBL/GenBank/DDBJ whole genome shotgun (WGS) entry which is preliminary data.</text>
</comment>
<name>A0A3D8YHP2_9BACT</name>
<gene>
    <name evidence="1" type="ORF">DSL64_02035</name>
</gene>
<evidence type="ECO:0000313" key="2">
    <source>
        <dbReference type="Proteomes" id="UP000256373"/>
    </source>
</evidence>
<dbReference type="Proteomes" id="UP000256373">
    <property type="component" value="Unassembled WGS sequence"/>
</dbReference>
<evidence type="ECO:0000313" key="1">
    <source>
        <dbReference type="EMBL" id="REA64353.1"/>
    </source>
</evidence>
<organism evidence="1 2">
    <name type="scientific">Dyadobacter luteus</name>
    <dbReference type="NCBI Taxonomy" id="2259619"/>
    <lineage>
        <taxon>Bacteria</taxon>
        <taxon>Pseudomonadati</taxon>
        <taxon>Bacteroidota</taxon>
        <taxon>Cytophagia</taxon>
        <taxon>Cytophagales</taxon>
        <taxon>Spirosomataceae</taxon>
        <taxon>Dyadobacter</taxon>
    </lineage>
</organism>